<sequence length="217" mass="23762">MGDGRALSRERIVAAAIELADRDGLDAVSMRRVAEHLGSGTMSLYRHVPNKDALVVAMVDAVTGRYAYPDADGLDWRERMRLLARHDWEMYLAHPWVLVAFSTVAPPFGPESLRAMEWALTALEPLDLPPEQAGQAIMTINNYLQGSARVAVTAQAGAAADGPGAMWQTRLGGERLDAYPRLRRLVDSRFPPRGQTWFESGLDLILDGIATHGGRTA</sequence>
<dbReference type="GO" id="GO:0045892">
    <property type="term" value="P:negative regulation of DNA-templated transcription"/>
    <property type="evidence" value="ECO:0007669"/>
    <property type="project" value="InterPro"/>
</dbReference>
<dbReference type="PANTHER" id="PTHR30055:SF151">
    <property type="entry name" value="TRANSCRIPTIONAL REGULATORY PROTEIN"/>
    <property type="match status" value="1"/>
</dbReference>
<evidence type="ECO:0000256" key="3">
    <source>
        <dbReference type="ARBA" id="ARBA00023163"/>
    </source>
</evidence>
<evidence type="ECO:0000313" key="7">
    <source>
        <dbReference type="Proteomes" id="UP000680866"/>
    </source>
</evidence>
<feature type="domain" description="HTH tetR-type" evidence="5">
    <location>
        <begin position="6"/>
        <end position="66"/>
    </location>
</feature>
<dbReference type="PROSITE" id="PS50977">
    <property type="entry name" value="HTH_TETR_2"/>
    <property type="match status" value="1"/>
</dbReference>
<dbReference type="Pfam" id="PF00440">
    <property type="entry name" value="TetR_N"/>
    <property type="match status" value="1"/>
</dbReference>
<keyword evidence="1" id="KW-0805">Transcription regulation</keyword>
<reference evidence="6" key="1">
    <citation type="submission" date="2020-08" db="EMBL/GenBank/DDBJ databases">
        <title>Whole genome shotgun sequence of Polymorphospora rubra NBRC 101157.</title>
        <authorList>
            <person name="Komaki H."/>
            <person name="Tamura T."/>
        </authorList>
    </citation>
    <scope>NUCLEOTIDE SEQUENCE</scope>
    <source>
        <strain evidence="6">NBRC 101157</strain>
    </source>
</reference>
<dbReference type="Gene3D" id="1.10.357.10">
    <property type="entry name" value="Tetracycline Repressor, domain 2"/>
    <property type="match status" value="1"/>
</dbReference>
<protein>
    <submittedName>
        <fullName evidence="6">Putative transcriptional regulator, TetR family protein</fullName>
    </submittedName>
</protein>
<keyword evidence="7" id="KW-1185">Reference proteome</keyword>
<dbReference type="RefSeq" id="WP_212821330.1">
    <property type="nucleotide sequence ID" value="NZ_AP023359.1"/>
</dbReference>
<evidence type="ECO:0000259" key="5">
    <source>
        <dbReference type="PROSITE" id="PS50977"/>
    </source>
</evidence>
<dbReference type="GO" id="GO:0003700">
    <property type="term" value="F:DNA-binding transcription factor activity"/>
    <property type="evidence" value="ECO:0007669"/>
    <property type="project" value="TreeGrafter"/>
</dbReference>
<feature type="DNA-binding region" description="H-T-H motif" evidence="4">
    <location>
        <begin position="29"/>
        <end position="48"/>
    </location>
</feature>
<keyword evidence="2 4" id="KW-0238">DNA-binding</keyword>
<accession>A0A810MW58</accession>
<dbReference type="InterPro" id="IPR050109">
    <property type="entry name" value="HTH-type_TetR-like_transc_reg"/>
</dbReference>
<dbReference type="PANTHER" id="PTHR30055">
    <property type="entry name" value="HTH-TYPE TRANSCRIPTIONAL REGULATOR RUTR"/>
    <property type="match status" value="1"/>
</dbReference>
<gene>
    <name evidence="6" type="ORF">Prubr_05790</name>
</gene>
<keyword evidence="3" id="KW-0804">Transcription</keyword>
<dbReference type="InterPro" id="IPR004111">
    <property type="entry name" value="Repressor_TetR_C"/>
</dbReference>
<dbReference type="GO" id="GO:0000976">
    <property type="term" value="F:transcription cis-regulatory region binding"/>
    <property type="evidence" value="ECO:0007669"/>
    <property type="project" value="TreeGrafter"/>
</dbReference>
<dbReference type="AlphaFoldDB" id="A0A810MW58"/>
<evidence type="ECO:0000256" key="4">
    <source>
        <dbReference type="PROSITE-ProRule" id="PRU00335"/>
    </source>
</evidence>
<dbReference type="Pfam" id="PF02909">
    <property type="entry name" value="TetR_C_1"/>
    <property type="match status" value="1"/>
</dbReference>
<name>A0A810MW58_9ACTN</name>
<dbReference type="SUPFAM" id="SSF48498">
    <property type="entry name" value="Tetracyclin repressor-like, C-terminal domain"/>
    <property type="match status" value="1"/>
</dbReference>
<dbReference type="EMBL" id="AP023359">
    <property type="protein sequence ID" value="BCJ63558.1"/>
    <property type="molecule type" value="Genomic_DNA"/>
</dbReference>
<dbReference type="InterPro" id="IPR009057">
    <property type="entry name" value="Homeodomain-like_sf"/>
</dbReference>
<proteinExistence type="predicted"/>
<evidence type="ECO:0000256" key="1">
    <source>
        <dbReference type="ARBA" id="ARBA00023015"/>
    </source>
</evidence>
<dbReference type="InterPro" id="IPR036271">
    <property type="entry name" value="Tet_transcr_reg_TetR-rel_C_sf"/>
</dbReference>
<dbReference type="Proteomes" id="UP000680866">
    <property type="component" value="Chromosome"/>
</dbReference>
<dbReference type="InterPro" id="IPR001647">
    <property type="entry name" value="HTH_TetR"/>
</dbReference>
<dbReference type="Gene3D" id="1.10.10.60">
    <property type="entry name" value="Homeodomain-like"/>
    <property type="match status" value="1"/>
</dbReference>
<dbReference type="KEGG" id="pry:Prubr_05790"/>
<evidence type="ECO:0000313" key="6">
    <source>
        <dbReference type="EMBL" id="BCJ63558.1"/>
    </source>
</evidence>
<dbReference type="SUPFAM" id="SSF46689">
    <property type="entry name" value="Homeodomain-like"/>
    <property type="match status" value="1"/>
</dbReference>
<evidence type="ECO:0000256" key="2">
    <source>
        <dbReference type="ARBA" id="ARBA00023125"/>
    </source>
</evidence>
<organism evidence="6 7">
    <name type="scientific">Polymorphospora rubra</name>
    <dbReference type="NCBI Taxonomy" id="338584"/>
    <lineage>
        <taxon>Bacteria</taxon>
        <taxon>Bacillati</taxon>
        <taxon>Actinomycetota</taxon>
        <taxon>Actinomycetes</taxon>
        <taxon>Micromonosporales</taxon>
        <taxon>Micromonosporaceae</taxon>
        <taxon>Polymorphospora</taxon>
    </lineage>
</organism>